<evidence type="ECO:0000256" key="3">
    <source>
        <dbReference type="ARBA" id="ARBA00022989"/>
    </source>
</evidence>
<feature type="transmembrane region" description="Helical" evidence="6">
    <location>
        <begin position="6"/>
        <end position="25"/>
    </location>
</feature>
<dbReference type="GO" id="GO:0016020">
    <property type="term" value="C:membrane"/>
    <property type="evidence" value="ECO:0007669"/>
    <property type="project" value="UniProtKB-SubCell"/>
</dbReference>
<evidence type="ECO:0000256" key="6">
    <source>
        <dbReference type="SAM" id="Phobius"/>
    </source>
</evidence>
<evidence type="ECO:0000313" key="9">
    <source>
        <dbReference type="Proteomes" id="UP001140513"/>
    </source>
</evidence>
<keyword evidence="3 6" id="KW-1133">Transmembrane helix</keyword>
<dbReference type="PANTHER" id="PTHR33048">
    <property type="entry name" value="PTH11-LIKE INTEGRAL MEMBRANE PROTEIN (AFU_ORTHOLOGUE AFUA_5G11245)"/>
    <property type="match status" value="1"/>
</dbReference>
<reference evidence="8" key="1">
    <citation type="submission" date="2022-10" db="EMBL/GenBank/DDBJ databases">
        <title>Tapping the CABI collections for fungal endophytes: first genome assemblies for Collariella, Neodidymelliopsis, Ascochyta clinopodiicola, Didymella pomorum, Didymosphaeria variabile, Neocosmospora piperis and Neocucurbitaria cava.</title>
        <authorList>
            <person name="Hill R."/>
        </authorList>
    </citation>
    <scope>NUCLEOTIDE SEQUENCE</scope>
    <source>
        <strain evidence="8">IMI 356815</strain>
    </source>
</reference>
<dbReference type="EMBL" id="JAPEUX010000003">
    <property type="protein sequence ID" value="KAJ4356387.1"/>
    <property type="molecule type" value="Genomic_DNA"/>
</dbReference>
<keyword evidence="2 6" id="KW-0812">Transmembrane</keyword>
<accession>A0A9W8XQH5</accession>
<comment type="similarity">
    <text evidence="5">Belongs to the SAT4 family.</text>
</comment>
<evidence type="ECO:0000256" key="5">
    <source>
        <dbReference type="ARBA" id="ARBA00038359"/>
    </source>
</evidence>
<gene>
    <name evidence="8" type="ORF">N0V89_004420</name>
</gene>
<sequence length="173" mass="18727">MLIIGAVVNFISDVSILVLPIWKVWQLQLSTAKKIGVTSIFATGLFACVASIMRLVATTRFIANQNDVTLLVPAALWAEGEITGGIICGCLPSVPAIFRSFVPRVKSYLGSRPTKKTFLTSESKNAVDENEYRYNPYVELEERSTNQSVNGLGNGGRHNLCLASNANPAHDGV</sequence>
<dbReference type="RefSeq" id="XP_056073513.1">
    <property type="nucleotide sequence ID" value="XM_056213205.1"/>
</dbReference>
<comment type="caution">
    <text evidence="8">The sequence shown here is derived from an EMBL/GenBank/DDBJ whole genome shotgun (WGS) entry which is preliminary data.</text>
</comment>
<evidence type="ECO:0000256" key="4">
    <source>
        <dbReference type="ARBA" id="ARBA00023136"/>
    </source>
</evidence>
<keyword evidence="9" id="KW-1185">Reference proteome</keyword>
<evidence type="ECO:0000256" key="1">
    <source>
        <dbReference type="ARBA" id="ARBA00004141"/>
    </source>
</evidence>
<dbReference type="AlphaFoldDB" id="A0A9W8XQH5"/>
<evidence type="ECO:0000313" key="8">
    <source>
        <dbReference type="EMBL" id="KAJ4356387.1"/>
    </source>
</evidence>
<dbReference type="PANTHER" id="PTHR33048:SF160">
    <property type="entry name" value="SAT4 FAMILY MEMBRANE PROTEIN"/>
    <property type="match status" value="1"/>
</dbReference>
<dbReference type="InterPro" id="IPR049326">
    <property type="entry name" value="Rhodopsin_dom_fungi"/>
</dbReference>
<dbReference type="GeneID" id="80907950"/>
<protein>
    <recommendedName>
        <fullName evidence="7">Rhodopsin domain-containing protein</fullName>
    </recommendedName>
</protein>
<organism evidence="8 9">
    <name type="scientific">Didymosphaeria variabile</name>
    <dbReference type="NCBI Taxonomy" id="1932322"/>
    <lineage>
        <taxon>Eukaryota</taxon>
        <taxon>Fungi</taxon>
        <taxon>Dikarya</taxon>
        <taxon>Ascomycota</taxon>
        <taxon>Pezizomycotina</taxon>
        <taxon>Dothideomycetes</taxon>
        <taxon>Pleosporomycetidae</taxon>
        <taxon>Pleosporales</taxon>
        <taxon>Massarineae</taxon>
        <taxon>Didymosphaeriaceae</taxon>
        <taxon>Didymosphaeria</taxon>
    </lineage>
</organism>
<evidence type="ECO:0000256" key="2">
    <source>
        <dbReference type="ARBA" id="ARBA00022692"/>
    </source>
</evidence>
<feature type="domain" description="Rhodopsin" evidence="7">
    <location>
        <begin position="3"/>
        <end position="98"/>
    </location>
</feature>
<name>A0A9W8XQH5_9PLEO</name>
<dbReference type="Pfam" id="PF20684">
    <property type="entry name" value="Fung_rhodopsin"/>
    <property type="match status" value="1"/>
</dbReference>
<evidence type="ECO:0000259" key="7">
    <source>
        <dbReference type="Pfam" id="PF20684"/>
    </source>
</evidence>
<dbReference type="OrthoDB" id="4682787at2759"/>
<dbReference type="Proteomes" id="UP001140513">
    <property type="component" value="Unassembled WGS sequence"/>
</dbReference>
<comment type="subcellular location">
    <subcellularLocation>
        <location evidence="1">Membrane</location>
        <topology evidence="1">Multi-pass membrane protein</topology>
    </subcellularLocation>
</comment>
<proteinExistence type="inferred from homology"/>
<dbReference type="InterPro" id="IPR052337">
    <property type="entry name" value="SAT4-like"/>
</dbReference>
<keyword evidence="4 6" id="KW-0472">Membrane</keyword>
<feature type="transmembrane region" description="Helical" evidence="6">
    <location>
        <begin position="37"/>
        <end position="62"/>
    </location>
</feature>